<dbReference type="RefSeq" id="WP_122629911.1">
    <property type="nucleotide sequence ID" value="NZ_UPPP01000105.1"/>
</dbReference>
<dbReference type="InterPro" id="IPR020843">
    <property type="entry name" value="ER"/>
</dbReference>
<evidence type="ECO:0000313" key="6">
    <source>
        <dbReference type="Proteomes" id="UP000277811"/>
    </source>
</evidence>
<keyword evidence="6" id="KW-1185">Reference proteome</keyword>
<evidence type="ECO:0000256" key="3">
    <source>
        <dbReference type="ARBA" id="ARBA00023002"/>
    </source>
</evidence>
<dbReference type="InterPro" id="IPR013149">
    <property type="entry name" value="ADH-like_C"/>
</dbReference>
<dbReference type="InterPro" id="IPR050129">
    <property type="entry name" value="Zn_alcohol_dh"/>
</dbReference>
<dbReference type="SUPFAM" id="SSF50129">
    <property type="entry name" value="GroES-like"/>
    <property type="match status" value="1"/>
</dbReference>
<sequence>MYELYLEKPGDLKAKEIATATALEDNEIKIKVIYGGICGSDLRVFKGSLPYANYPCRPGHEVLGTVVEAGKNSPYKAGDKVASFPNTYCGECEFCRQGKTNICESKKSFGVTVNGLFAQEVVIDSEFVVPVPADLADERAILVEPFAVNVHGLKRANITQGTSVAVIGCGTEGLLSIALLNHMGADVTVLDINPAKMERAKEFSKNIKTLHPADVKNQLFEVVVEAAGAKASVEQAFQIVKPGGAVISLGITGDEVSYPAIRITRSEVTIYGTIIYTKKDFTDAMALLQDPTFNVAPVLSKIVPFSRYQEAFDDALSGNFAKIVLDFRGE</sequence>
<dbReference type="AlphaFoldDB" id="A0A498RDP6"/>
<dbReference type="SUPFAM" id="SSF51735">
    <property type="entry name" value="NAD(P)-binding Rossmann-fold domains"/>
    <property type="match status" value="1"/>
</dbReference>
<dbReference type="InterPro" id="IPR011032">
    <property type="entry name" value="GroES-like_sf"/>
</dbReference>
<proteinExistence type="predicted"/>
<dbReference type="InterPro" id="IPR036291">
    <property type="entry name" value="NAD(P)-bd_dom_sf"/>
</dbReference>
<keyword evidence="1" id="KW-0479">Metal-binding</keyword>
<dbReference type="GO" id="GO:0016491">
    <property type="term" value="F:oxidoreductase activity"/>
    <property type="evidence" value="ECO:0007669"/>
    <property type="project" value="UniProtKB-KW"/>
</dbReference>
<organism evidence="5 6">
    <name type="scientific">Lucifera butyrica</name>
    <dbReference type="NCBI Taxonomy" id="1351585"/>
    <lineage>
        <taxon>Bacteria</taxon>
        <taxon>Bacillati</taxon>
        <taxon>Bacillota</taxon>
        <taxon>Negativicutes</taxon>
        <taxon>Veillonellales</taxon>
        <taxon>Veillonellaceae</taxon>
        <taxon>Lucifera</taxon>
    </lineage>
</organism>
<keyword evidence="2" id="KW-0862">Zinc</keyword>
<feature type="domain" description="Enoyl reductase (ER)" evidence="4">
    <location>
        <begin position="10"/>
        <end position="325"/>
    </location>
</feature>
<evidence type="ECO:0000256" key="2">
    <source>
        <dbReference type="ARBA" id="ARBA00022833"/>
    </source>
</evidence>
<dbReference type="Gene3D" id="3.90.180.10">
    <property type="entry name" value="Medium-chain alcohol dehydrogenases, catalytic domain"/>
    <property type="match status" value="1"/>
</dbReference>
<dbReference type="InterPro" id="IPR013154">
    <property type="entry name" value="ADH-like_N"/>
</dbReference>
<gene>
    <name evidence="5" type="ORF">LUCI_4381</name>
</gene>
<dbReference type="PANTHER" id="PTHR43401">
    <property type="entry name" value="L-THREONINE 3-DEHYDROGENASE"/>
    <property type="match status" value="1"/>
</dbReference>
<evidence type="ECO:0000259" key="4">
    <source>
        <dbReference type="SMART" id="SM00829"/>
    </source>
</evidence>
<evidence type="ECO:0000313" key="5">
    <source>
        <dbReference type="EMBL" id="VBB09095.1"/>
    </source>
</evidence>
<keyword evidence="3" id="KW-0560">Oxidoreductase</keyword>
<dbReference type="SMART" id="SM00829">
    <property type="entry name" value="PKS_ER"/>
    <property type="match status" value="1"/>
</dbReference>
<dbReference type="OrthoDB" id="9769198at2"/>
<dbReference type="Proteomes" id="UP000277811">
    <property type="component" value="Unassembled WGS sequence"/>
</dbReference>
<dbReference type="Gene3D" id="3.40.50.720">
    <property type="entry name" value="NAD(P)-binding Rossmann-like Domain"/>
    <property type="match status" value="1"/>
</dbReference>
<name>A0A498RDP6_9FIRM</name>
<dbReference type="Pfam" id="PF08240">
    <property type="entry name" value="ADH_N"/>
    <property type="match status" value="1"/>
</dbReference>
<reference evidence="5 6" key="1">
    <citation type="submission" date="2018-06" db="EMBL/GenBank/DDBJ databases">
        <authorList>
            <person name="Strepis N."/>
        </authorList>
    </citation>
    <scope>NUCLEOTIDE SEQUENCE [LARGE SCALE GENOMIC DNA]</scope>
    <source>
        <strain evidence="5">LUCI</strain>
    </source>
</reference>
<dbReference type="PANTHER" id="PTHR43401:SF2">
    <property type="entry name" value="L-THREONINE 3-DEHYDROGENASE"/>
    <property type="match status" value="1"/>
</dbReference>
<dbReference type="GO" id="GO:0046872">
    <property type="term" value="F:metal ion binding"/>
    <property type="evidence" value="ECO:0007669"/>
    <property type="project" value="UniProtKB-KW"/>
</dbReference>
<evidence type="ECO:0000256" key="1">
    <source>
        <dbReference type="ARBA" id="ARBA00022723"/>
    </source>
</evidence>
<dbReference type="Pfam" id="PF00107">
    <property type="entry name" value="ADH_zinc_N"/>
    <property type="match status" value="1"/>
</dbReference>
<accession>A0A498RDP6</accession>
<dbReference type="EMBL" id="UPPP01000105">
    <property type="protein sequence ID" value="VBB09095.1"/>
    <property type="molecule type" value="Genomic_DNA"/>
</dbReference>
<protein>
    <recommendedName>
        <fullName evidence="4">Enoyl reductase (ER) domain-containing protein</fullName>
    </recommendedName>
</protein>